<proteinExistence type="predicted"/>
<dbReference type="GO" id="GO:0000056">
    <property type="term" value="P:ribosomal small subunit export from nucleus"/>
    <property type="evidence" value="ECO:0007669"/>
    <property type="project" value="InterPro"/>
</dbReference>
<dbReference type="SUPFAM" id="SSF50978">
    <property type="entry name" value="WD40 repeat-like"/>
    <property type="match status" value="1"/>
</dbReference>
<dbReference type="InterPro" id="IPR019321">
    <property type="entry name" value="Nucleoporin_Nup88"/>
</dbReference>
<accession>F1A2R1</accession>
<dbReference type="AlphaFoldDB" id="F1A2R1"/>
<dbReference type="GO" id="GO:0051028">
    <property type="term" value="P:mRNA transport"/>
    <property type="evidence" value="ECO:0007669"/>
    <property type="project" value="UniProtKB-KW"/>
</dbReference>
<keyword evidence="5" id="KW-0811">Translocation</keyword>
<dbReference type="EMBL" id="GL871422">
    <property type="protein sequence ID" value="EGC29516.1"/>
    <property type="molecule type" value="Genomic_DNA"/>
</dbReference>
<organism evidence="8 9">
    <name type="scientific">Dictyostelium purpureum</name>
    <name type="common">Slime mold</name>
    <dbReference type="NCBI Taxonomy" id="5786"/>
    <lineage>
        <taxon>Eukaryota</taxon>
        <taxon>Amoebozoa</taxon>
        <taxon>Evosea</taxon>
        <taxon>Eumycetozoa</taxon>
        <taxon>Dictyostelia</taxon>
        <taxon>Dictyosteliales</taxon>
        <taxon>Dictyosteliaceae</taxon>
        <taxon>Dictyostelium</taxon>
    </lineage>
</organism>
<evidence type="ECO:0000313" key="9">
    <source>
        <dbReference type="Proteomes" id="UP000001064"/>
    </source>
</evidence>
<dbReference type="VEuPathDB" id="AmoebaDB:DICPUDRAFT_158880"/>
<sequence>MKIRELIPLLTSNPLFSKGPYQKKSTSSSDNELAFSPKNFLSVNNQSSEIYYYCPIEQKIYVIKIESTLDNTIGSIKYQELKVKIDFEVFKIELNEDSRYLSIVGNLNCIVVDLNPQTVNSYFTNNEIYQDGENKTIGYESLKVRYSPIDSPFSNISSIIKQVEWHPLSNIHLAILYSNNILKIFNIQKEKEETIEQTFNLESLYTYESLKNLKNNNIEMEKKNTKSFISFCFAPNINFWSKFTIFLLCNDGEVYNLCP</sequence>
<dbReference type="InterPro" id="IPR037700">
    <property type="entry name" value="NUP88/NUP82"/>
</dbReference>
<dbReference type="GO" id="GO:0015031">
    <property type="term" value="P:protein transport"/>
    <property type="evidence" value="ECO:0007669"/>
    <property type="project" value="UniProtKB-KW"/>
</dbReference>
<gene>
    <name evidence="8" type="ORF">DICPUDRAFT_158880</name>
</gene>
<evidence type="ECO:0000256" key="1">
    <source>
        <dbReference type="ARBA" id="ARBA00004567"/>
    </source>
</evidence>
<keyword evidence="6" id="KW-0906">Nuclear pore complex</keyword>
<evidence type="ECO:0000256" key="4">
    <source>
        <dbReference type="ARBA" id="ARBA00022927"/>
    </source>
</evidence>
<reference evidence="9" key="1">
    <citation type="journal article" date="2011" name="Genome Biol.">
        <title>Comparative genomics of the social amoebae Dictyostelium discoideum and Dictyostelium purpureum.</title>
        <authorList>
            <consortium name="US DOE Joint Genome Institute (JGI-PGF)"/>
            <person name="Sucgang R."/>
            <person name="Kuo A."/>
            <person name="Tian X."/>
            <person name="Salerno W."/>
            <person name="Parikh A."/>
            <person name="Feasley C.L."/>
            <person name="Dalin E."/>
            <person name="Tu H."/>
            <person name="Huang E."/>
            <person name="Barry K."/>
            <person name="Lindquist E."/>
            <person name="Shapiro H."/>
            <person name="Bruce D."/>
            <person name="Schmutz J."/>
            <person name="Salamov A."/>
            <person name="Fey P."/>
            <person name="Gaudet P."/>
            <person name="Anjard C."/>
            <person name="Babu M.M."/>
            <person name="Basu S."/>
            <person name="Bushmanova Y."/>
            <person name="van der Wel H."/>
            <person name="Katoh-Kurasawa M."/>
            <person name="Dinh C."/>
            <person name="Coutinho P.M."/>
            <person name="Saito T."/>
            <person name="Elias M."/>
            <person name="Schaap P."/>
            <person name="Kay R.R."/>
            <person name="Henrissat B."/>
            <person name="Eichinger L."/>
            <person name="Rivero F."/>
            <person name="Putnam N.H."/>
            <person name="West C.M."/>
            <person name="Loomis W.F."/>
            <person name="Chisholm R.L."/>
            <person name="Shaulsky G."/>
            <person name="Strassmann J.E."/>
            <person name="Queller D.C."/>
            <person name="Kuspa A."/>
            <person name="Grigoriev I.V."/>
        </authorList>
    </citation>
    <scope>NUCLEOTIDE SEQUENCE [LARGE SCALE GENOMIC DNA]</scope>
    <source>
        <strain evidence="9">QSDP1</strain>
    </source>
</reference>
<dbReference type="OrthoDB" id="341482at2759"/>
<comment type="subcellular location">
    <subcellularLocation>
        <location evidence="1">Nucleus</location>
        <location evidence="1">Nuclear pore complex</location>
    </subcellularLocation>
</comment>
<dbReference type="eggNOG" id="KOG4460">
    <property type="taxonomic scope" value="Eukaryota"/>
</dbReference>
<dbReference type="PANTHER" id="PTHR13257">
    <property type="entry name" value="NUCLEOPORIN NUP84-RELATED"/>
    <property type="match status" value="1"/>
</dbReference>
<dbReference type="InParanoid" id="F1A2R1"/>
<evidence type="ECO:0000256" key="2">
    <source>
        <dbReference type="ARBA" id="ARBA00022448"/>
    </source>
</evidence>
<feature type="non-terminal residue" evidence="8">
    <location>
        <position position="1"/>
    </location>
</feature>
<evidence type="ECO:0000256" key="5">
    <source>
        <dbReference type="ARBA" id="ARBA00023010"/>
    </source>
</evidence>
<dbReference type="GeneID" id="10505280"/>
<dbReference type="GO" id="GO:0017056">
    <property type="term" value="F:structural constituent of nuclear pore"/>
    <property type="evidence" value="ECO:0007669"/>
    <property type="project" value="InterPro"/>
</dbReference>
<keyword evidence="9" id="KW-1185">Reference proteome</keyword>
<keyword evidence="7" id="KW-0539">Nucleus</keyword>
<dbReference type="GO" id="GO:0000055">
    <property type="term" value="P:ribosomal large subunit export from nucleus"/>
    <property type="evidence" value="ECO:0007669"/>
    <property type="project" value="InterPro"/>
</dbReference>
<evidence type="ECO:0000256" key="3">
    <source>
        <dbReference type="ARBA" id="ARBA00022816"/>
    </source>
</evidence>
<dbReference type="STRING" id="5786.F1A2R1"/>
<keyword evidence="2" id="KW-0813">Transport</keyword>
<keyword evidence="4" id="KW-0653">Protein transport</keyword>
<evidence type="ECO:0008006" key="10">
    <source>
        <dbReference type="Google" id="ProtNLM"/>
    </source>
</evidence>
<evidence type="ECO:0000256" key="7">
    <source>
        <dbReference type="ARBA" id="ARBA00023242"/>
    </source>
</evidence>
<dbReference type="Proteomes" id="UP000001064">
    <property type="component" value="Unassembled WGS sequence"/>
</dbReference>
<protein>
    <recommendedName>
        <fullName evidence="10">Nucleoporin Nup133/Nup155-like N-terminal domain-containing protein</fullName>
    </recommendedName>
</protein>
<name>F1A2R1_DICPU</name>
<evidence type="ECO:0000256" key="6">
    <source>
        <dbReference type="ARBA" id="ARBA00023132"/>
    </source>
</evidence>
<dbReference type="Pfam" id="PF10168">
    <property type="entry name" value="Nup88"/>
    <property type="match status" value="1"/>
</dbReference>
<dbReference type="InterPro" id="IPR036322">
    <property type="entry name" value="WD40_repeat_dom_sf"/>
</dbReference>
<dbReference type="PANTHER" id="PTHR13257:SF0">
    <property type="entry name" value="NUCLEAR PORE COMPLEX PROTEIN NUP88"/>
    <property type="match status" value="1"/>
</dbReference>
<keyword evidence="3" id="KW-0509">mRNA transport</keyword>
<dbReference type="RefSeq" id="XP_003293960.1">
    <property type="nucleotide sequence ID" value="XM_003293912.1"/>
</dbReference>
<dbReference type="KEGG" id="dpp:DICPUDRAFT_158880"/>
<evidence type="ECO:0000313" key="8">
    <source>
        <dbReference type="EMBL" id="EGC29516.1"/>
    </source>
</evidence>
<dbReference type="GO" id="GO:0005643">
    <property type="term" value="C:nuclear pore"/>
    <property type="evidence" value="ECO:0007669"/>
    <property type="project" value="UniProtKB-SubCell"/>
</dbReference>